<dbReference type="OrthoDB" id="4416590at2759"/>
<gene>
    <name evidence="2" type="ORF">P175DRAFT_0507090</name>
</gene>
<evidence type="ECO:0000313" key="2">
    <source>
        <dbReference type="EMBL" id="PTU25660.1"/>
    </source>
</evidence>
<accession>A0A2T5MAW5</accession>
<organism evidence="2 3">
    <name type="scientific">Aspergillus ochraceoroseus IBT 24754</name>
    <dbReference type="NCBI Taxonomy" id="1392256"/>
    <lineage>
        <taxon>Eukaryota</taxon>
        <taxon>Fungi</taxon>
        <taxon>Dikarya</taxon>
        <taxon>Ascomycota</taxon>
        <taxon>Pezizomycotina</taxon>
        <taxon>Eurotiomycetes</taxon>
        <taxon>Eurotiomycetidae</taxon>
        <taxon>Eurotiales</taxon>
        <taxon>Aspergillaceae</taxon>
        <taxon>Aspergillus</taxon>
        <taxon>Aspergillus subgen. Nidulantes</taxon>
    </lineage>
</organism>
<feature type="signal peptide" evidence="1">
    <location>
        <begin position="1"/>
        <end position="17"/>
    </location>
</feature>
<dbReference type="VEuPathDB" id="FungiDB:P175DRAFT_0507090"/>
<dbReference type="AlphaFoldDB" id="A0A2T5MAW5"/>
<protein>
    <recommendedName>
        <fullName evidence="4">AA1-like domain-containing protein</fullName>
    </recommendedName>
</protein>
<dbReference type="Proteomes" id="UP000244073">
    <property type="component" value="Unassembled WGS sequence"/>
</dbReference>
<keyword evidence="1" id="KW-0732">Signal</keyword>
<dbReference type="RefSeq" id="XP_040757052.1">
    <property type="nucleotide sequence ID" value="XM_040898241.1"/>
</dbReference>
<name>A0A2T5MAW5_9EURO</name>
<comment type="caution">
    <text evidence="2">The sequence shown here is derived from an EMBL/GenBank/DDBJ whole genome shotgun (WGS) entry which is preliminary data.</text>
</comment>
<feature type="chain" id="PRO_5015439241" description="AA1-like domain-containing protein" evidence="1">
    <location>
        <begin position="18"/>
        <end position="151"/>
    </location>
</feature>
<evidence type="ECO:0008006" key="4">
    <source>
        <dbReference type="Google" id="ProtNLM"/>
    </source>
</evidence>
<evidence type="ECO:0000313" key="3">
    <source>
        <dbReference type="Proteomes" id="UP000244073"/>
    </source>
</evidence>
<evidence type="ECO:0000256" key="1">
    <source>
        <dbReference type="SAM" id="SignalP"/>
    </source>
</evidence>
<dbReference type="EMBL" id="MSFN02000001">
    <property type="protein sequence ID" value="PTU25660.1"/>
    <property type="molecule type" value="Genomic_DNA"/>
</dbReference>
<dbReference type="GeneID" id="63815123"/>
<proteinExistence type="predicted"/>
<sequence>MKFTIVSILLAAAYTLATPVNTKRDNFLQITELHARASLSATMHFVVTDPNYPDDTPTECNLIWTYGQNPKLDARCNNGEYYIRFPMGPPDFNLFTLELERVSGPIAEEGRILLSSNANGGAPGTKWICVDNPEPHVLIDCNYKGTLEIGV</sequence>
<reference evidence="2 3" key="1">
    <citation type="journal article" date="2018" name="Proc. Natl. Acad. Sci. U.S.A.">
        <title>Linking secondary metabolites to gene clusters through genome sequencing of six diverse Aspergillus species.</title>
        <authorList>
            <person name="Kaerboelling I."/>
            <person name="Vesth T.C."/>
            <person name="Frisvad J.C."/>
            <person name="Nybo J.L."/>
            <person name="Theobald S."/>
            <person name="Kuo A."/>
            <person name="Bowyer P."/>
            <person name="Matsuda Y."/>
            <person name="Mondo S."/>
            <person name="Lyhne E.K."/>
            <person name="Kogle M.E."/>
            <person name="Clum A."/>
            <person name="Lipzen A."/>
            <person name="Salamov A."/>
            <person name="Ngan C.Y."/>
            <person name="Daum C."/>
            <person name="Chiniquy J."/>
            <person name="Barry K."/>
            <person name="LaButti K."/>
            <person name="Haridas S."/>
            <person name="Simmons B.A."/>
            <person name="Magnuson J.K."/>
            <person name="Mortensen U.H."/>
            <person name="Larsen T.O."/>
            <person name="Grigoriev I.V."/>
            <person name="Baker S.E."/>
            <person name="Andersen M.R."/>
        </authorList>
    </citation>
    <scope>NUCLEOTIDE SEQUENCE [LARGE SCALE GENOMIC DNA]</scope>
    <source>
        <strain evidence="2 3">IBT 24754</strain>
    </source>
</reference>